<reference evidence="2 3" key="1">
    <citation type="submission" date="2018-03" db="EMBL/GenBank/DDBJ databases">
        <title>Genomic Encyclopedia of Archaeal and Bacterial Type Strains, Phase II (KMG-II): from individual species to whole genera.</title>
        <authorList>
            <person name="Goeker M."/>
        </authorList>
    </citation>
    <scope>NUCLEOTIDE SEQUENCE [LARGE SCALE GENOMIC DNA]</scope>
    <source>
        <strain evidence="2 3">DSM 100065</strain>
    </source>
</reference>
<organism evidence="2 3">
    <name type="scientific">Antricoccus suffuscus</name>
    <dbReference type="NCBI Taxonomy" id="1629062"/>
    <lineage>
        <taxon>Bacteria</taxon>
        <taxon>Bacillati</taxon>
        <taxon>Actinomycetota</taxon>
        <taxon>Actinomycetes</taxon>
        <taxon>Geodermatophilales</taxon>
        <taxon>Antricoccaceae</taxon>
        <taxon>Antricoccus</taxon>
    </lineage>
</organism>
<dbReference type="InterPro" id="IPR029063">
    <property type="entry name" value="SAM-dependent_MTases_sf"/>
</dbReference>
<evidence type="ECO:0000313" key="2">
    <source>
        <dbReference type="EMBL" id="PRZ41400.1"/>
    </source>
</evidence>
<sequence>MVSGALAEVVEELLKHRQSERQVTVLDLGGGTGVYAVPLARAGHPVTVVDQSPDALATLRRRANAAGVGDLVTAVVSDLDAFDGGSAELAADVVLCHRVLEYVDNPVQTLIEAGRAVRAGGVLSVVSASRFGAILSRVLGGRCEEARALLDDPHGRVGAADQIVRRFEVGQLTELLAQASLSVISSRGVGLFEELTSRHGTLSDNGLATTLDRTAPFVEVAPYIHLLAQPVRQGS</sequence>
<dbReference type="EMBL" id="PVUE01000010">
    <property type="protein sequence ID" value="PRZ41400.1"/>
    <property type="molecule type" value="Genomic_DNA"/>
</dbReference>
<dbReference type="GO" id="GO:0032259">
    <property type="term" value="P:methylation"/>
    <property type="evidence" value="ECO:0007669"/>
    <property type="project" value="UniProtKB-KW"/>
</dbReference>
<keyword evidence="2" id="KW-0489">Methyltransferase</keyword>
<dbReference type="GO" id="GO:0008757">
    <property type="term" value="F:S-adenosylmethionine-dependent methyltransferase activity"/>
    <property type="evidence" value="ECO:0007669"/>
    <property type="project" value="InterPro"/>
</dbReference>
<keyword evidence="3" id="KW-1185">Reference proteome</keyword>
<proteinExistence type="predicted"/>
<gene>
    <name evidence="2" type="ORF">CLV47_110128</name>
</gene>
<dbReference type="Gene3D" id="3.40.50.150">
    <property type="entry name" value="Vaccinia Virus protein VP39"/>
    <property type="match status" value="1"/>
</dbReference>
<dbReference type="PANTHER" id="PTHR43861">
    <property type="entry name" value="TRANS-ACONITATE 2-METHYLTRANSFERASE-RELATED"/>
    <property type="match status" value="1"/>
</dbReference>
<dbReference type="Proteomes" id="UP000237752">
    <property type="component" value="Unassembled WGS sequence"/>
</dbReference>
<feature type="domain" description="Methyltransferase type 11" evidence="1">
    <location>
        <begin position="26"/>
        <end position="124"/>
    </location>
</feature>
<comment type="caution">
    <text evidence="2">The sequence shown here is derived from an EMBL/GenBank/DDBJ whole genome shotgun (WGS) entry which is preliminary data.</text>
</comment>
<dbReference type="SUPFAM" id="SSF53335">
    <property type="entry name" value="S-adenosyl-L-methionine-dependent methyltransferases"/>
    <property type="match status" value="1"/>
</dbReference>
<dbReference type="CDD" id="cd02440">
    <property type="entry name" value="AdoMet_MTases"/>
    <property type="match status" value="1"/>
</dbReference>
<dbReference type="Pfam" id="PF08241">
    <property type="entry name" value="Methyltransf_11"/>
    <property type="match status" value="1"/>
</dbReference>
<evidence type="ECO:0000259" key="1">
    <source>
        <dbReference type="Pfam" id="PF08241"/>
    </source>
</evidence>
<evidence type="ECO:0000313" key="3">
    <source>
        <dbReference type="Proteomes" id="UP000237752"/>
    </source>
</evidence>
<accession>A0A2T0ZYI1</accession>
<keyword evidence="2" id="KW-0808">Transferase</keyword>
<name>A0A2T0ZYI1_9ACTN</name>
<protein>
    <submittedName>
        <fullName evidence="2">Methyltransferase family protein</fullName>
    </submittedName>
</protein>
<dbReference type="AlphaFoldDB" id="A0A2T0ZYI1"/>
<dbReference type="InterPro" id="IPR013216">
    <property type="entry name" value="Methyltransf_11"/>
</dbReference>